<evidence type="ECO:0000259" key="6">
    <source>
        <dbReference type="PROSITE" id="PS50835"/>
    </source>
</evidence>
<keyword evidence="8" id="KW-1185">Reference proteome</keyword>
<dbReference type="GO" id="GO:0007155">
    <property type="term" value="P:cell adhesion"/>
    <property type="evidence" value="ECO:0007669"/>
    <property type="project" value="TreeGrafter"/>
</dbReference>
<keyword evidence="3" id="KW-1133">Transmembrane helix</keyword>
<evidence type="ECO:0000256" key="3">
    <source>
        <dbReference type="ARBA" id="ARBA00022989"/>
    </source>
</evidence>
<comment type="subcellular location">
    <subcellularLocation>
        <location evidence="1">Membrane</location>
        <topology evidence="1">Single-pass membrane protein</topology>
    </subcellularLocation>
</comment>
<name>A0A8J6DK34_GALPY</name>
<evidence type="ECO:0000256" key="1">
    <source>
        <dbReference type="ARBA" id="ARBA00004167"/>
    </source>
</evidence>
<dbReference type="PANTHER" id="PTHR12035">
    <property type="entry name" value="SIALIC ACID BINDING IMMUNOGLOBULIN-LIKE LECTIN"/>
    <property type="match status" value="1"/>
</dbReference>
<evidence type="ECO:0000313" key="8">
    <source>
        <dbReference type="Proteomes" id="UP000700334"/>
    </source>
</evidence>
<dbReference type="OrthoDB" id="9450388at2759"/>
<dbReference type="InterPro" id="IPR051036">
    <property type="entry name" value="SIGLEC"/>
</dbReference>
<comment type="caution">
    <text evidence="7">The sequence shown here is derived from an EMBL/GenBank/DDBJ whole genome shotgun (WGS) entry which is preliminary data.</text>
</comment>
<dbReference type="Pfam" id="PF07686">
    <property type="entry name" value="V-set"/>
    <property type="match status" value="1"/>
</dbReference>
<dbReference type="InterPro" id="IPR013783">
    <property type="entry name" value="Ig-like_fold"/>
</dbReference>
<dbReference type="InterPro" id="IPR007110">
    <property type="entry name" value="Ig-like_dom"/>
</dbReference>
<evidence type="ECO:0000313" key="7">
    <source>
        <dbReference type="EMBL" id="KAG8511299.1"/>
    </source>
</evidence>
<dbReference type="InterPro" id="IPR013106">
    <property type="entry name" value="Ig_V-set"/>
</dbReference>
<dbReference type="Proteomes" id="UP000700334">
    <property type="component" value="Unassembled WGS sequence"/>
</dbReference>
<dbReference type="SUPFAM" id="SSF48726">
    <property type="entry name" value="Immunoglobulin"/>
    <property type="match status" value="2"/>
</dbReference>
<keyword evidence="2" id="KW-0812">Transmembrane</keyword>
<proteinExistence type="predicted"/>
<keyword evidence="4" id="KW-0472">Membrane</keyword>
<dbReference type="EMBL" id="JAGFMF010011844">
    <property type="protein sequence ID" value="KAG8511299.1"/>
    <property type="molecule type" value="Genomic_DNA"/>
</dbReference>
<protein>
    <submittedName>
        <fullName evidence="7">Sialic acid-binding Ig-like lectin 14</fullName>
    </submittedName>
</protein>
<organism evidence="7 8">
    <name type="scientific">Galemys pyrenaicus</name>
    <name type="common">Iberian desman</name>
    <name type="synonym">Pyrenean desman</name>
    <dbReference type="NCBI Taxonomy" id="202257"/>
    <lineage>
        <taxon>Eukaryota</taxon>
        <taxon>Metazoa</taxon>
        <taxon>Chordata</taxon>
        <taxon>Craniata</taxon>
        <taxon>Vertebrata</taxon>
        <taxon>Euteleostomi</taxon>
        <taxon>Mammalia</taxon>
        <taxon>Eutheria</taxon>
        <taxon>Laurasiatheria</taxon>
        <taxon>Eulipotyphla</taxon>
        <taxon>Talpidae</taxon>
        <taxon>Galemys</taxon>
    </lineage>
</organism>
<evidence type="ECO:0000256" key="4">
    <source>
        <dbReference type="ARBA" id="ARBA00023136"/>
    </source>
</evidence>
<evidence type="ECO:0000256" key="5">
    <source>
        <dbReference type="SAM" id="MobiDB-lite"/>
    </source>
</evidence>
<dbReference type="Gene3D" id="2.60.40.10">
    <property type="entry name" value="Immunoglobulins"/>
    <property type="match status" value="2"/>
</dbReference>
<dbReference type="InterPro" id="IPR036179">
    <property type="entry name" value="Ig-like_dom_sf"/>
</dbReference>
<accession>A0A8J6DK34</accession>
<dbReference type="GO" id="GO:0033691">
    <property type="term" value="F:sialic acid binding"/>
    <property type="evidence" value="ECO:0007669"/>
    <property type="project" value="TreeGrafter"/>
</dbReference>
<feature type="region of interest" description="Disordered" evidence="5">
    <location>
        <begin position="254"/>
        <end position="312"/>
    </location>
</feature>
<feature type="domain" description="Ig-like" evidence="6">
    <location>
        <begin position="158"/>
        <end position="246"/>
    </location>
</feature>
<dbReference type="AlphaFoldDB" id="A0A8J6DK34"/>
<sequence>MERTPAYGYWFKKRGRLWNIVFDPVATNRPGFGVQKETRGRFHLLGDPRNYSCTLDIRDARRGDTGTYFFRVERGDYLKVTYRNYQLSVIVTGKGRGQGRHMGGALRAAGKAGRDPCSASWEGLRSGENGLWTGWERGRPATGCTGDTQVPRPVSCPPALTHRPDVRLPGILRAGQPTSITCAAPWACGRATPPTFSWTGVGLSATGSGSSGVTLRPGPQHHSTRLTCRVTLPGASVSTETTVLLSVACECGASSPGPTGPGRGRDGSASGSAEPCWEQGPGPAVSSPSNVPGERPPEGQQFCLSVQMRPRT</sequence>
<dbReference type="PROSITE" id="PS50835">
    <property type="entry name" value="IG_LIKE"/>
    <property type="match status" value="1"/>
</dbReference>
<reference evidence="7" key="1">
    <citation type="journal article" date="2021" name="Evol. Appl.">
        <title>The genome of the Pyrenean desman and the effects of bottlenecks and inbreeding on the genomic landscape of an endangered species.</title>
        <authorList>
            <person name="Escoda L."/>
            <person name="Castresana J."/>
        </authorList>
    </citation>
    <scope>NUCLEOTIDE SEQUENCE</scope>
    <source>
        <strain evidence="7">IBE-C5619</strain>
    </source>
</reference>
<evidence type="ECO:0000256" key="2">
    <source>
        <dbReference type="ARBA" id="ARBA00022692"/>
    </source>
</evidence>
<dbReference type="GO" id="GO:0005886">
    <property type="term" value="C:plasma membrane"/>
    <property type="evidence" value="ECO:0007669"/>
    <property type="project" value="TreeGrafter"/>
</dbReference>
<gene>
    <name evidence="7" type="ORF">J0S82_008781</name>
</gene>
<dbReference type="PANTHER" id="PTHR12035:SF132">
    <property type="entry name" value="MYELOID CELL SURFACE ANTIGEN CD33"/>
    <property type="match status" value="1"/>
</dbReference>